<dbReference type="Proteomes" id="UP000000577">
    <property type="component" value="Chromosome"/>
</dbReference>
<reference evidence="3 4" key="1">
    <citation type="journal article" date="2003" name="Science">
        <title>Genome of Geobacter sulfurreducens: metal reduction in subsurface environments.</title>
        <authorList>
            <person name="Methe B.A."/>
            <person name="Nelson K.E."/>
            <person name="Eisen J.A."/>
            <person name="Paulsen I.T."/>
            <person name="Nelson W."/>
            <person name="Heidelberg J.F."/>
            <person name="Wu D."/>
            <person name="Wu M."/>
            <person name="Ward N."/>
            <person name="Beanan M.J."/>
            <person name="Dodson R.J."/>
            <person name="Madupu R."/>
            <person name="Brinkac L.M."/>
            <person name="Daugherty S.C."/>
            <person name="DeBoy R.T."/>
            <person name="Durkin A.S."/>
            <person name="Gwinn M."/>
            <person name="Kolonay J.F."/>
            <person name="Sullivan S.A."/>
            <person name="Haft D.H."/>
            <person name="Selengut J."/>
            <person name="Davidsen T.M."/>
            <person name="Zafar N."/>
            <person name="White O."/>
            <person name="Tran B."/>
            <person name="Romero C."/>
            <person name="Forberger H.A."/>
            <person name="Weidman J."/>
            <person name="Khouri H."/>
            <person name="Feldblyum T.V."/>
            <person name="Utterback T.R."/>
            <person name="Van Aken S.E."/>
            <person name="Lovley D.R."/>
            <person name="Fraser C.M."/>
        </authorList>
    </citation>
    <scope>NUCLEOTIDE SEQUENCE [LARGE SCALE GENOMIC DNA]</scope>
    <source>
        <strain evidence="4">ATCC 51573 / DSM 12127 / PCA</strain>
    </source>
</reference>
<feature type="domain" description="Endonuclease GajA/Old nuclease/RecF-like AAA" evidence="1">
    <location>
        <begin position="20"/>
        <end position="161"/>
    </location>
</feature>
<dbReference type="InParanoid" id="Q74GT0"/>
<protein>
    <recommendedName>
        <fullName evidence="5">ATPase AAA-type core domain-containing protein</fullName>
    </recommendedName>
</protein>
<dbReference type="PIRSF" id="PIRSF034888">
    <property type="entry name" value="P-loop_UCP034888"/>
    <property type="match status" value="1"/>
</dbReference>
<dbReference type="InterPro" id="IPR051396">
    <property type="entry name" value="Bact_Antivir_Def_Nuclease"/>
</dbReference>
<dbReference type="HOGENOM" id="CLU_032548_1_1_7"/>
<reference evidence="3 4" key="2">
    <citation type="journal article" date="2012" name="BMC Genomics">
        <title>Comparative genomic analysis of Geobacter sulfurreducens KN400, a strain with enhanced capacity for extracellular electron transfer and electricity production.</title>
        <authorList>
            <person name="Butler J.E."/>
            <person name="Young N.D."/>
            <person name="Aklujkar M."/>
            <person name="Lovley D.R."/>
        </authorList>
    </citation>
    <scope>NUCLEOTIDE SEQUENCE [LARGE SCALE GENOMIC DNA]</scope>
    <source>
        <strain evidence="4">ATCC 51573 / DSM 12127 / PCA</strain>
    </source>
</reference>
<dbReference type="GO" id="GO:0005524">
    <property type="term" value="F:ATP binding"/>
    <property type="evidence" value="ECO:0007669"/>
    <property type="project" value="InterPro"/>
</dbReference>
<evidence type="ECO:0008006" key="5">
    <source>
        <dbReference type="Google" id="ProtNLM"/>
    </source>
</evidence>
<dbReference type="OrthoDB" id="3322489at2"/>
<name>Q74GT0_GEOSL</name>
<accession>Q74GT0</accession>
<evidence type="ECO:0000259" key="2">
    <source>
        <dbReference type="Pfam" id="PF13304"/>
    </source>
</evidence>
<dbReference type="GO" id="GO:0016887">
    <property type="term" value="F:ATP hydrolysis activity"/>
    <property type="evidence" value="ECO:0007669"/>
    <property type="project" value="InterPro"/>
</dbReference>
<dbReference type="KEGG" id="gsu:GSU0165"/>
<dbReference type="InterPro" id="IPR027417">
    <property type="entry name" value="P-loop_NTPase"/>
</dbReference>
<dbReference type="EnsemblBacteria" id="AAR33500">
    <property type="protein sequence ID" value="AAR33500"/>
    <property type="gene ID" value="GSU0165"/>
</dbReference>
<dbReference type="PANTHER" id="PTHR43581">
    <property type="entry name" value="ATP/GTP PHOSPHATASE"/>
    <property type="match status" value="1"/>
</dbReference>
<dbReference type="EMBL" id="AE017180">
    <property type="protein sequence ID" value="AAR33500.1"/>
    <property type="molecule type" value="Genomic_DNA"/>
</dbReference>
<dbReference type="SUPFAM" id="SSF52540">
    <property type="entry name" value="P-loop containing nucleoside triphosphate hydrolases"/>
    <property type="match status" value="1"/>
</dbReference>
<dbReference type="Gene3D" id="3.40.50.300">
    <property type="entry name" value="P-loop containing nucleotide triphosphate hydrolases"/>
    <property type="match status" value="1"/>
</dbReference>
<evidence type="ECO:0000313" key="4">
    <source>
        <dbReference type="Proteomes" id="UP000000577"/>
    </source>
</evidence>
<evidence type="ECO:0000313" key="3">
    <source>
        <dbReference type="EMBL" id="AAR33500.1"/>
    </source>
</evidence>
<sequence length="451" mass="49480">MKTSVKTISKKLQHSLQKGITELSVAGYKSIGRLQTIDLKPLTILSGSNSSGKSSIMQPLLLLKQTLEAGYDPGPLLLNGPNLKYNSASDILTQCKNNKLNSFSVGIRVAKNELLTTSYKKQINKGFKIDEMTYGDKNEIHFNQSMSASDTERIVPNEFKDLYKVLPKKYRPEIEWHITRNRCFLEAVPKSKDGSQMGPNVSPSSIVANAIRNIIHLPGLRGNPARTYPITAVGRSFPGTFETYSASILADWQDSKNNKLRELCADLERLGLTWKVAASRINDTQVELKVGRLPHATRGGAMDLVNIADVGFGVSQTLPVVVALHVAAPGQTVYLEQPEIHLHPRAQAVMAEVITDAVNRGVKVVVETHSSIFLLTMQSLVAEEKLPSDVVSLHWFSRDDDGLTIVTSASLDSSGSFGQWPEDFGAVNLEIESRYLDAFESKLGVDSSGCK</sequence>
<dbReference type="PATRIC" id="fig|243231.5.peg.165"/>
<dbReference type="Pfam" id="PF13304">
    <property type="entry name" value="AAA_21"/>
    <property type="match status" value="1"/>
</dbReference>
<dbReference type="InterPro" id="IPR041685">
    <property type="entry name" value="AAA_GajA/Old/RecF-like"/>
</dbReference>
<dbReference type="STRING" id="243231.GSU0165"/>
<proteinExistence type="predicted"/>
<dbReference type="InterPro" id="IPR014592">
    <property type="entry name" value="P-loop_UCP034888"/>
</dbReference>
<evidence type="ECO:0000259" key="1">
    <source>
        <dbReference type="Pfam" id="PF13175"/>
    </source>
</evidence>
<feature type="domain" description="ATPase AAA-type core" evidence="2">
    <location>
        <begin position="304"/>
        <end position="372"/>
    </location>
</feature>
<dbReference type="InterPro" id="IPR003959">
    <property type="entry name" value="ATPase_AAA_core"/>
</dbReference>
<dbReference type="AlphaFoldDB" id="Q74GT0"/>
<dbReference type="eggNOG" id="COG4938">
    <property type="taxonomic scope" value="Bacteria"/>
</dbReference>
<dbReference type="Pfam" id="PF13175">
    <property type="entry name" value="AAA_15"/>
    <property type="match status" value="1"/>
</dbReference>
<dbReference type="PANTHER" id="PTHR43581:SF2">
    <property type="entry name" value="EXCINUCLEASE ATPASE SUBUNIT"/>
    <property type="match status" value="1"/>
</dbReference>
<dbReference type="RefSeq" id="WP_010940840.1">
    <property type="nucleotide sequence ID" value="NC_002939.5"/>
</dbReference>
<keyword evidence="4" id="KW-1185">Reference proteome</keyword>
<gene>
    <name evidence="3" type="ordered locus">GSU0165</name>
</gene>
<organism evidence="3 4">
    <name type="scientific">Geobacter sulfurreducens (strain ATCC 51573 / DSM 12127 / PCA)</name>
    <dbReference type="NCBI Taxonomy" id="243231"/>
    <lineage>
        <taxon>Bacteria</taxon>
        <taxon>Pseudomonadati</taxon>
        <taxon>Thermodesulfobacteriota</taxon>
        <taxon>Desulfuromonadia</taxon>
        <taxon>Geobacterales</taxon>
        <taxon>Geobacteraceae</taxon>
        <taxon>Geobacter</taxon>
    </lineage>
</organism>